<organism evidence="1 2">
    <name type="scientific">phage Lak_Megaphage_RVC_JS4_GC31</name>
    <dbReference type="NCBI Taxonomy" id="3109228"/>
    <lineage>
        <taxon>Viruses</taxon>
        <taxon>Duplodnaviria</taxon>
        <taxon>Heunggongvirae</taxon>
        <taxon>Uroviricota</taxon>
        <taxon>Caudoviricetes</taxon>
        <taxon>Caudoviricetes code 15 clade</taxon>
    </lineage>
</organism>
<sequence length="78" mass="8949">MEEINVMQPSDGNKFYQCTVLIEGENPDNGKPKKYKEVHLVESCSPSGVEKKLAEQMNGTMYPWRVTSMTESKIQFVY</sequence>
<dbReference type="Pfam" id="PF14902">
    <property type="entry name" value="DUF4494"/>
    <property type="match status" value="1"/>
</dbReference>
<dbReference type="InterPro" id="IPR027848">
    <property type="entry name" value="DUF4494"/>
</dbReference>
<evidence type="ECO:0000313" key="1">
    <source>
        <dbReference type="EMBL" id="WQJ53113.1"/>
    </source>
</evidence>
<evidence type="ECO:0000313" key="2">
    <source>
        <dbReference type="Proteomes" id="UP001349343"/>
    </source>
</evidence>
<accession>A0ABZ0Z525</accession>
<dbReference type="EMBL" id="OR769222">
    <property type="protein sequence ID" value="WQJ53113.1"/>
    <property type="molecule type" value="Genomic_DNA"/>
</dbReference>
<reference evidence="1 2" key="1">
    <citation type="submission" date="2023-11" db="EMBL/GenBank/DDBJ databases">
        <authorList>
            <person name="Cook R."/>
            <person name="Crisci M."/>
            <person name="Pye H."/>
            <person name="Adriaenssens E."/>
            <person name="Santini J."/>
        </authorList>
    </citation>
    <scope>NUCLEOTIDE SEQUENCE [LARGE SCALE GENOMIC DNA]</scope>
    <source>
        <strain evidence="1">Lak_Megaphage_RVC_JS4_GC31</strain>
    </source>
</reference>
<name>A0ABZ0Z525_9CAUD</name>
<dbReference type="Proteomes" id="UP001349343">
    <property type="component" value="Segment"/>
</dbReference>
<protein>
    <submittedName>
        <fullName evidence="1">Uncharacterized protein</fullName>
    </submittedName>
</protein>
<keyword evidence="2" id="KW-1185">Reference proteome</keyword>
<proteinExistence type="predicted"/>